<evidence type="ECO:0000256" key="1">
    <source>
        <dbReference type="SAM" id="Phobius"/>
    </source>
</evidence>
<name>A0A4R6QJD6_9BURK</name>
<dbReference type="RefSeq" id="WP_133702373.1">
    <property type="nucleotide sequence ID" value="NZ_SNXS01000005.1"/>
</dbReference>
<proteinExistence type="predicted"/>
<sequence>MNRQRPLLGVVLVLCAGACFSLLDNSAKLLGATLPVLLFMWARYAFQAVTMLAWLAGRRGRAGFHAAHPKFQLLRGGLLLGTSALSFYGVQLMPVAEFTAIGMLTPVVVTMLAAFWLRERVSPLRWALVVGAFIGALIVIRPGSGVFGWAAVMPLTMALCYGCFQVLTSRLASLENPITTHFYTGAVGAVALLPVLWLAKVPVLNLLSQATAQQWVLMLIIGAMGTLGHLLLILALGMARTGSLMPFVYVQILFAAGVGWLMFNHVPDGWAWAGMLVIAACGASSVWLNFAEASAKRLNSTVEQDTIAD</sequence>
<dbReference type="PANTHER" id="PTHR22911:SF103">
    <property type="entry name" value="BLR2811 PROTEIN"/>
    <property type="match status" value="1"/>
</dbReference>
<comment type="caution">
    <text evidence="3">The sequence shown here is derived from an EMBL/GenBank/DDBJ whole genome shotgun (WGS) entry which is preliminary data.</text>
</comment>
<feature type="transmembrane region" description="Helical" evidence="1">
    <location>
        <begin position="98"/>
        <end position="117"/>
    </location>
</feature>
<feature type="transmembrane region" description="Helical" evidence="1">
    <location>
        <begin position="269"/>
        <end position="290"/>
    </location>
</feature>
<dbReference type="InterPro" id="IPR037185">
    <property type="entry name" value="EmrE-like"/>
</dbReference>
<feature type="transmembrane region" description="Helical" evidence="1">
    <location>
        <begin position="180"/>
        <end position="199"/>
    </location>
</feature>
<dbReference type="Pfam" id="PF00892">
    <property type="entry name" value="EamA"/>
    <property type="match status" value="2"/>
</dbReference>
<feature type="transmembrane region" description="Helical" evidence="1">
    <location>
        <begin position="73"/>
        <end position="92"/>
    </location>
</feature>
<evidence type="ECO:0000313" key="4">
    <source>
        <dbReference type="Proteomes" id="UP000295361"/>
    </source>
</evidence>
<dbReference type="PANTHER" id="PTHR22911">
    <property type="entry name" value="ACYL-MALONYL CONDENSING ENZYME-RELATED"/>
    <property type="match status" value="1"/>
</dbReference>
<feature type="transmembrane region" description="Helical" evidence="1">
    <location>
        <begin position="124"/>
        <end position="140"/>
    </location>
</feature>
<dbReference type="InParanoid" id="A0A4R6QJD6"/>
<evidence type="ECO:0000313" key="3">
    <source>
        <dbReference type="EMBL" id="TDP63191.1"/>
    </source>
</evidence>
<protein>
    <submittedName>
        <fullName evidence="3">Threonine/homoserine efflux transporter RhtA</fullName>
    </submittedName>
</protein>
<keyword evidence="1" id="KW-0472">Membrane</keyword>
<reference evidence="3 4" key="1">
    <citation type="submission" date="2019-03" db="EMBL/GenBank/DDBJ databases">
        <title>Genomic Encyclopedia of Type Strains, Phase IV (KMG-IV): sequencing the most valuable type-strain genomes for metagenomic binning, comparative biology and taxonomic classification.</title>
        <authorList>
            <person name="Goeker M."/>
        </authorList>
    </citation>
    <scope>NUCLEOTIDE SEQUENCE [LARGE SCALE GENOMIC DNA]</scope>
    <source>
        <strain evidence="3 4">DSM 16998</strain>
    </source>
</reference>
<feature type="transmembrane region" description="Helical" evidence="1">
    <location>
        <begin position="244"/>
        <end position="263"/>
    </location>
</feature>
<dbReference type="Proteomes" id="UP000295361">
    <property type="component" value="Unassembled WGS sequence"/>
</dbReference>
<feature type="transmembrane region" description="Helical" evidence="1">
    <location>
        <begin position="146"/>
        <end position="168"/>
    </location>
</feature>
<organism evidence="3 4">
    <name type="scientific">Roseateles toxinivorans</name>
    <dbReference type="NCBI Taxonomy" id="270368"/>
    <lineage>
        <taxon>Bacteria</taxon>
        <taxon>Pseudomonadati</taxon>
        <taxon>Pseudomonadota</taxon>
        <taxon>Betaproteobacteria</taxon>
        <taxon>Burkholderiales</taxon>
        <taxon>Sphaerotilaceae</taxon>
        <taxon>Roseateles</taxon>
    </lineage>
</organism>
<dbReference type="AlphaFoldDB" id="A0A4R6QJD6"/>
<accession>A0A4R6QJD6</accession>
<keyword evidence="4" id="KW-1185">Reference proteome</keyword>
<feature type="domain" description="EamA" evidence="2">
    <location>
        <begin position="8"/>
        <end position="140"/>
    </location>
</feature>
<keyword evidence="1" id="KW-0812">Transmembrane</keyword>
<evidence type="ECO:0000259" key="2">
    <source>
        <dbReference type="Pfam" id="PF00892"/>
    </source>
</evidence>
<feature type="transmembrane region" description="Helical" evidence="1">
    <location>
        <begin position="41"/>
        <end position="57"/>
    </location>
</feature>
<keyword evidence="1" id="KW-1133">Transmembrane helix</keyword>
<dbReference type="OrthoDB" id="8584557at2"/>
<dbReference type="SUPFAM" id="SSF103481">
    <property type="entry name" value="Multidrug resistance efflux transporter EmrE"/>
    <property type="match status" value="2"/>
</dbReference>
<gene>
    <name evidence="3" type="ORF">DES47_105193</name>
</gene>
<feature type="domain" description="EamA" evidence="2">
    <location>
        <begin position="149"/>
        <end position="279"/>
    </location>
</feature>
<feature type="transmembrane region" description="Helical" evidence="1">
    <location>
        <begin position="215"/>
        <end position="237"/>
    </location>
</feature>
<dbReference type="EMBL" id="SNXS01000005">
    <property type="protein sequence ID" value="TDP63191.1"/>
    <property type="molecule type" value="Genomic_DNA"/>
</dbReference>
<dbReference type="InterPro" id="IPR000620">
    <property type="entry name" value="EamA_dom"/>
</dbReference>
<dbReference type="GO" id="GO:0016020">
    <property type="term" value="C:membrane"/>
    <property type="evidence" value="ECO:0007669"/>
    <property type="project" value="InterPro"/>
</dbReference>